<feature type="region of interest" description="Disordered" evidence="1">
    <location>
        <begin position="1"/>
        <end position="32"/>
    </location>
</feature>
<dbReference type="Proteomes" id="UP001055439">
    <property type="component" value="Chromosome 3"/>
</dbReference>
<sequence>MAPIADRSLRRSGGDRQTVRDSSPSEGLVETLVSPTADGPNFLDHRAYCVRRILKAPILRWPTFWIIELQRWRLLDQWRSPRNAMANQTLLFFTEACIRCWDVNSARQVFEEMYKPDGCAGESPTGFC</sequence>
<evidence type="ECO:0000256" key="1">
    <source>
        <dbReference type="SAM" id="MobiDB-lite"/>
    </source>
</evidence>
<evidence type="ECO:0000313" key="2">
    <source>
        <dbReference type="EMBL" id="URD93134.1"/>
    </source>
</evidence>
<dbReference type="AlphaFoldDB" id="A0A9E7JUM8"/>
<dbReference type="EMBL" id="CP097505">
    <property type="protein sequence ID" value="URD93134.1"/>
    <property type="molecule type" value="Genomic_DNA"/>
</dbReference>
<name>A0A9E7JUM8_9LILI</name>
<evidence type="ECO:0000313" key="3">
    <source>
        <dbReference type="Proteomes" id="UP001055439"/>
    </source>
</evidence>
<keyword evidence="3" id="KW-1185">Reference proteome</keyword>
<reference evidence="2" key="1">
    <citation type="submission" date="2022-05" db="EMBL/GenBank/DDBJ databases">
        <title>The Musa troglodytarum L. genome provides insights into the mechanism of non-climacteric behaviour and enrichment of carotenoids.</title>
        <authorList>
            <person name="Wang J."/>
        </authorList>
    </citation>
    <scope>NUCLEOTIDE SEQUENCE</scope>
    <source>
        <tissue evidence="2">Leaf</tissue>
    </source>
</reference>
<accession>A0A9E7JUM8</accession>
<evidence type="ECO:0008006" key="4">
    <source>
        <dbReference type="Google" id="ProtNLM"/>
    </source>
</evidence>
<protein>
    <recommendedName>
        <fullName evidence="4">Pentatricopeptide repeat-containing protein</fullName>
    </recommendedName>
</protein>
<proteinExistence type="predicted"/>
<gene>
    <name evidence="2" type="ORF">MUK42_00539</name>
</gene>
<organism evidence="2 3">
    <name type="scientific">Musa troglodytarum</name>
    <name type="common">fe'i banana</name>
    <dbReference type="NCBI Taxonomy" id="320322"/>
    <lineage>
        <taxon>Eukaryota</taxon>
        <taxon>Viridiplantae</taxon>
        <taxon>Streptophyta</taxon>
        <taxon>Embryophyta</taxon>
        <taxon>Tracheophyta</taxon>
        <taxon>Spermatophyta</taxon>
        <taxon>Magnoliopsida</taxon>
        <taxon>Liliopsida</taxon>
        <taxon>Zingiberales</taxon>
        <taxon>Musaceae</taxon>
        <taxon>Musa</taxon>
    </lineage>
</organism>
<feature type="compositionally biased region" description="Basic and acidic residues" evidence="1">
    <location>
        <begin position="7"/>
        <end position="19"/>
    </location>
</feature>
<dbReference type="OrthoDB" id="10485446at2759"/>